<dbReference type="KEGG" id="dvl:Dvul_1552"/>
<dbReference type="HOGENOM" id="CLU_2092910_0_0_7"/>
<protein>
    <submittedName>
        <fullName evidence="1">Uncharacterized protein</fullName>
    </submittedName>
</protein>
<sequence>MSSPSSASSVSRCTAVFNVMRTGLNVLGAELGWMAGGVLHAIETRQLRKRITQEEASLGRALLEDADASTLDAIRKRITFLHDETERFATMREAARERHVTRLRERFGNGNETVQS</sequence>
<accession>A0A0H3AAG3</accession>
<reference evidence="2" key="1">
    <citation type="journal article" date="2009" name="Environ. Microbiol.">
        <title>Contribution of mobile genetic elements to Desulfovibrio vulgaris genome plasticity.</title>
        <authorList>
            <person name="Walker C.B."/>
            <person name="Stolyar S."/>
            <person name="Chivian D."/>
            <person name="Pinel N."/>
            <person name="Gabster J.A."/>
            <person name="Dehal P.S."/>
            <person name="He Z."/>
            <person name="Yang Z.K."/>
            <person name="Yen H.C."/>
            <person name="Zhou J."/>
            <person name="Wall J.D."/>
            <person name="Hazen T.C."/>
            <person name="Arkin A.P."/>
            <person name="Stahl D.A."/>
        </authorList>
    </citation>
    <scope>NUCLEOTIDE SEQUENCE [LARGE SCALE GENOMIC DNA]</scope>
    <source>
        <strain evidence="2">DP4</strain>
    </source>
</reference>
<proteinExistence type="predicted"/>
<dbReference type="Proteomes" id="UP000009173">
    <property type="component" value="Chromosome"/>
</dbReference>
<evidence type="ECO:0000313" key="2">
    <source>
        <dbReference type="Proteomes" id="UP000009173"/>
    </source>
</evidence>
<dbReference type="EMBL" id="CP000527">
    <property type="protein sequence ID" value="ABM28569.1"/>
    <property type="molecule type" value="Genomic_DNA"/>
</dbReference>
<dbReference type="AlphaFoldDB" id="A0A0H3AAG3"/>
<organism evidence="1 2">
    <name type="scientific">Nitratidesulfovibrio vulgaris (strain DP4)</name>
    <name type="common">Desulfovibrio vulgaris</name>
    <dbReference type="NCBI Taxonomy" id="391774"/>
    <lineage>
        <taxon>Bacteria</taxon>
        <taxon>Pseudomonadati</taxon>
        <taxon>Thermodesulfobacteriota</taxon>
        <taxon>Desulfovibrionia</taxon>
        <taxon>Desulfovibrionales</taxon>
        <taxon>Desulfovibrionaceae</taxon>
        <taxon>Nitratidesulfovibrio</taxon>
    </lineage>
</organism>
<evidence type="ECO:0000313" key="1">
    <source>
        <dbReference type="EMBL" id="ABM28569.1"/>
    </source>
</evidence>
<dbReference type="RefSeq" id="WP_011792340.1">
    <property type="nucleotide sequence ID" value="NC_008751.1"/>
</dbReference>
<gene>
    <name evidence="1" type="ordered locus">Dvul_1552</name>
</gene>
<name>A0A0H3AAG3_NITV4</name>